<gene>
    <name evidence="1" type="ORF">Ctob_003826</name>
</gene>
<keyword evidence="2" id="KW-1185">Reference proteome</keyword>
<protein>
    <submittedName>
        <fullName evidence="1">Uncharacterized protein</fullName>
    </submittedName>
</protein>
<organism evidence="1 2">
    <name type="scientific">Chrysochromulina tobinii</name>
    <dbReference type="NCBI Taxonomy" id="1460289"/>
    <lineage>
        <taxon>Eukaryota</taxon>
        <taxon>Haptista</taxon>
        <taxon>Haptophyta</taxon>
        <taxon>Prymnesiophyceae</taxon>
        <taxon>Prymnesiales</taxon>
        <taxon>Chrysochromulinaceae</taxon>
        <taxon>Chrysochromulina</taxon>
    </lineage>
</organism>
<dbReference type="Proteomes" id="UP000037460">
    <property type="component" value="Unassembled WGS sequence"/>
</dbReference>
<dbReference type="EMBL" id="JWZX01003015">
    <property type="protein sequence ID" value="KOO25139.1"/>
    <property type="molecule type" value="Genomic_DNA"/>
</dbReference>
<reference evidence="2" key="1">
    <citation type="journal article" date="2015" name="PLoS Genet.">
        <title>Genome Sequence and Transcriptome Analyses of Chrysochromulina tobin: Metabolic Tools for Enhanced Algal Fitness in the Prominent Order Prymnesiales (Haptophyceae).</title>
        <authorList>
            <person name="Hovde B.T."/>
            <person name="Deodato C.R."/>
            <person name="Hunsperger H.M."/>
            <person name="Ryken S.A."/>
            <person name="Yost W."/>
            <person name="Jha R.K."/>
            <person name="Patterson J."/>
            <person name="Monnat R.J. Jr."/>
            <person name="Barlow S.B."/>
            <person name="Starkenburg S.R."/>
            <person name="Cattolico R.A."/>
        </authorList>
    </citation>
    <scope>NUCLEOTIDE SEQUENCE</scope>
    <source>
        <strain evidence="2">CCMP291</strain>
    </source>
</reference>
<evidence type="ECO:0000313" key="1">
    <source>
        <dbReference type="EMBL" id="KOO25139.1"/>
    </source>
</evidence>
<proteinExistence type="predicted"/>
<sequence>MAASVEATIPGILEDMCPDCHFNGGVLLFNAEHPKLPELLEDWWRAPLTGVCIPDMATVRLAEQSCLNWLVEWNGPTRTQYRHVVGEADFLTINTPAGRMVRHSWTEYRGNVSHEDVFRAHMSMVGLWNHTIARQLLLELPALVTNVSWRLAHNDINEAILLTRQQPRKQQWVPEGSANFHDAGEKAAAQHRSDLWHRYDTPRLPSGVPNLGQGPLVAYTHDEEPDAPLPPESESSHVLASSECEAVFAVYDSLTELADALGHVRCDRIYVYTKQVSCAAIRASDSVNEALMGRSRGTQLLASQQPNVFSTFFRWMQGALGWQKDEKETIPSGGAPSAYWWNDEKAPAFECVQLPNVGREQHSFLEHVTRHWVGANFAREVLFVPVPIDSHHRDDALARAIRLSDDWKERPSFDCRVMRPDGFNASQELLSFPWLYASTTTGGEAERTPVMLASGVPPTSPELRVSRAGATNLHFAGSFRFGHANASCYGSNADGPAHSCLDFYLKVYDKGETRQVPADVRPLWAWAERHQGIPVRTLAGVPICKGGFARTWSGNIMAKPLGFYVGLKAQLEAGGVSPEAGHYMERLMAAVYGPNAAEWCTAPDCM</sequence>
<name>A0A0M0JEX3_9EUKA</name>
<comment type="caution">
    <text evidence="1">The sequence shown here is derived from an EMBL/GenBank/DDBJ whole genome shotgun (WGS) entry which is preliminary data.</text>
</comment>
<evidence type="ECO:0000313" key="2">
    <source>
        <dbReference type="Proteomes" id="UP000037460"/>
    </source>
</evidence>
<dbReference type="AlphaFoldDB" id="A0A0M0JEX3"/>
<accession>A0A0M0JEX3</accession>